<dbReference type="AlphaFoldDB" id="A0A2P5BLG8"/>
<evidence type="ECO:0000256" key="6">
    <source>
        <dbReference type="ARBA" id="ARBA00022982"/>
    </source>
</evidence>
<sequence length="95" mass="10774">MAFTARSVKVPPNSASLEEARQRVFDFFKTACRSIPSIINIYNLDDVVTVSQLCSTIASGKLPYEIWIVPFPVSYHPLLEQPVFGRAYRKMLHAQ</sequence>
<comment type="similarity">
    <text evidence="2">Belongs to the complex I LYR family.</text>
</comment>
<evidence type="ECO:0000256" key="5">
    <source>
        <dbReference type="ARBA" id="ARBA00022792"/>
    </source>
</evidence>
<comment type="caution">
    <text evidence="9">The sequence shown here is derived from an EMBL/GenBank/DDBJ whole genome shotgun (WGS) entry which is preliminary data.</text>
</comment>
<reference evidence="10" key="1">
    <citation type="submission" date="2016-06" db="EMBL/GenBank/DDBJ databases">
        <title>Parallel loss of symbiosis genes in relatives of nitrogen-fixing non-legume Parasponia.</title>
        <authorList>
            <person name="Van Velzen R."/>
            <person name="Holmer R."/>
            <person name="Bu F."/>
            <person name="Rutten L."/>
            <person name="Van Zeijl A."/>
            <person name="Liu W."/>
            <person name="Santuari L."/>
            <person name="Cao Q."/>
            <person name="Sharma T."/>
            <person name="Shen D."/>
            <person name="Roswanjaya Y."/>
            <person name="Wardhani T."/>
            <person name="Kalhor M.S."/>
            <person name="Jansen J."/>
            <person name="Van den Hoogen J."/>
            <person name="Gungor B."/>
            <person name="Hartog M."/>
            <person name="Hontelez J."/>
            <person name="Verver J."/>
            <person name="Yang W.-C."/>
            <person name="Schijlen E."/>
            <person name="Repin R."/>
            <person name="Schilthuizen M."/>
            <person name="Schranz E."/>
            <person name="Heidstra R."/>
            <person name="Miyata K."/>
            <person name="Fedorova E."/>
            <person name="Kohlen W."/>
            <person name="Bisseling T."/>
            <person name="Smit S."/>
            <person name="Geurts R."/>
        </authorList>
    </citation>
    <scope>NUCLEOTIDE SEQUENCE [LARGE SCALE GENOMIC DNA]</scope>
    <source>
        <strain evidence="10">cv. RG33-2</strain>
    </source>
</reference>
<keyword evidence="7" id="KW-0496">Mitochondrion</keyword>
<evidence type="ECO:0000256" key="1">
    <source>
        <dbReference type="ARBA" id="ARBA00004443"/>
    </source>
</evidence>
<name>A0A2P5BLG8_TREOI</name>
<keyword evidence="10" id="KW-1185">Reference proteome</keyword>
<accession>A0A2P5BLG8</accession>
<keyword evidence="3" id="KW-0813">Transport</keyword>
<proteinExistence type="inferred from homology"/>
<dbReference type="STRING" id="63057.A0A2P5BLG8"/>
<dbReference type="OrthoDB" id="14535at2759"/>
<evidence type="ECO:0000256" key="8">
    <source>
        <dbReference type="ARBA" id="ARBA00023136"/>
    </source>
</evidence>
<gene>
    <name evidence="9" type="ORF">TorRG33x02_316710</name>
</gene>
<comment type="subcellular location">
    <subcellularLocation>
        <location evidence="1">Mitochondrion inner membrane</location>
        <topology evidence="1">Peripheral membrane protein</topology>
        <orientation evidence="1">Matrix side</orientation>
    </subcellularLocation>
</comment>
<keyword evidence="8" id="KW-0472">Membrane</keyword>
<dbReference type="GO" id="GO:0005743">
    <property type="term" value="C:mitochondrial inner membrane"/>
    <property type="evidence" value="ECO:0007669"/>
    <property type="project" value="UniProtKB-SubCell"/>
</dbReference>
<dbReference type="InParanoid" id="A0A2P5BLG8"/>
<dbReference type="PANTHER" id="PTHR12964">
    <property type="entry name" value="NADH-UBIQUINONE OXIDOREDUCTASE B14 SUBUNIT"/>
    <property type="match status" value="1"/>
</dbReference>
<dbReference type="InterPro" id="IPR016488">
    <property type="entry name" value="NADH_Ub_cplx-1_asu_su-6"/>
</dbReference>
<evidence type="ECO:0000256" key="2">
    <source>
        <dbReference type="ARBA" id="ARBA00009508"/>
    </source>
</evidence>
<dbReference type="EMBL" id="JXTC01000497">
    <property type="protein sequence ID" value="PON49659.1"/>
    <property type="molecule type" value="Genomic_DNA"/>
</dbReference>
<evidence type="ECO:0000256" key="4">
    <source>
        <dbReference type="ARBA" id="ARBA00022660"/>
    </source>
</evidence>
<keyword evidence="5" id="KW-0999">Mitochondrion inner membrane</keyword>
<keyword evidence="6" id="KW-0249">Electron transport</keyword>
<evidence type="ECO:0000313" key="9">
    <source>
        <dbReference type="EMBL" id="PON49659.1"/>
    </source>
</evidence>
<evidence type="ECO:0000256" key="7">
    <source>
        <dbReference type="ARBA" id="ARBA00023128"/>
    </source>
</evidence>
<protein>
    <submittedName>
        <fullName evidence="9">Uncharacterized protein</fullName>
    </submittedName>
</protein>
<dbReference type="Proteomes" id="UP000237000">
    <property type="component" value="Unassembled WGS sequence"/>
</dbReference>
<evidence type="ECO:0000313" key="10">
    <source>
        <dbReference type="Proteomes" id="UP000237000"/>
    </source>
</evidence>
<dbReference type="GO" id="GO:0006979">
    <property type="term" value="P:response to oxidative stress"/>
    <property type="evidence" value="ECO:0007669"/>
    <property type="project" value="TreeGrafter"/>
</dbReference>
<dbReference type="PANTHER" id="PTHR12964:SF0">
    <property type="entry name" value="NADH DEHYDROGENASE [UBIQUINONE] 1 ALPHA SUBCOMPLEX SUBUNIT 6"/>
    <property type="match status" value="1"/>
</dbReference>
<keyword evidence="4" id="KW-0679">Respiratory chain</keyword>
<organism evidence="9 10">
    <name type="scientific">Trema orientale</name>
    <name type="common">Charcoal tree</name>
    <name type="synonym">Celtis orientalis</name>
    <dbReference type="NCBI Taxonomy" id="63057"/>
    <lineage>
        <taxon>Eukaryota</taxon>
        <taxon>Viridiplantae</taxon>
        <taxon>Streptophyta</taxon>
        <taxon>Embryophyta</taxon>
        <taxon>Tracheophyta</taxon>
        <taxon>Spermatophyta</taxon>
        <taxon>Magnoliopsida</taxon>
        <taxon>eudicotyledons</taxon>
        <taxon>Gunneridae</taxon>
        <taxon>Pentapetalae</taxon>
        <taxon>rosids</taxon>
        <taxon>fabids</taxon>
        <taxon>Rosales</taxon>
        <taxon>Cannabaceae</taxon>
        <taxon>Trema</taxon>
    </lineage>
</organism>
<evidence type="ECO:0000256" key="3">
    <source>
        <dbReference type="ARBA" id="ARBA00022448"/>
    </source>
</evidence>